<dbReference type="AlphaFoldDB" id="A0AAE3GSR8"/>
<sequence length="265" mass="30046">MTKLIFLGSGSAFTVGADNFQSNMILISDRGNKLLIDCGSDIRFSLHAAGFSHLDVTDIYISHLHADHIGGLEYIGFSTKFDPRCNKPRLYLSQELVGDLWSRSLSGGMRSIEGDIADLDTYFDVRAVPINGFFEWDGIQFTLIRTIHVMNGYFIFPSYGLFFELDGFKVLLTTDTKLCMETFGQYYEEADIIFQDCETAKFPSQIHAHYHELVKLPKGIRHKMWLYHYQPGYLPNCRQDGFQGFVKRGQTFAASDVAALTEIKG</sequence>
<dbReference type="SUPFAM" id="SSF56281">
    <property type="entry name" value="Metallo-hydrolase/oxidoreductase"/>
    <property type="match status" value="1"/>
</dbReference>
<accession>A0AAE3GSR8</accession>
<dbReference type="InterPro" id="IPR036866">
    <property type="entry name" value="RibonucZ/Hydroxyglut_hydro"/>
</dbReference>
<gene>
    <name evidence="2" type="ORF">NJ959_14165</name>
</gene>
<dbReference type="GO" id="GO:0016787">
    <property type="term" value="F:hydrolase activity"/>
    <property type="evidence" value="ECO:0007669"/>
    <property type="project" value="UniProtKB-KW"/>
</dbReference>
<organism evidence="2 3">
    <name type="scientific">Limnofasciculus baicalensis BBK-W-15</name>
    <dbReference type="NCBI Taxonomy" id="2699891"/>
    <lineage>
        <taxon>Bacteria</taxon>
        <taxon>Bacillati</taxon>
        <taxon>Cyanobacteriota</taxon>
        <taxon>Cyanophyceae</taxon>
        <taxon>Coleofasciculales</taxon>
        <taxon>Coleofasciculaceae</taxon>
        <taxon>Limnofasciculus</taxon>
        <taxon>Limnofasciculus baicalensis</taxon>
    </lineage>
</organism>
<dbReference type="EMBL" id="JAMZMM010000127">
    <property type="protein sequence ID" value="MCP2729594.1"/>
    <property type="molecule type" value="Genomic_DNA"/>
</dbReference>
<dbReference type="RefSeq" id="WP_254012377.1">
    <property type="nucleotide sequence ID" value="NZ_JAMZMM010000127.1"/>
</dbReference>
<protein>
    <submittedName>
        <fullName evidence="2">MBL fold metallo-hydrolase</fullName>
    </submittedName>
</protein>
<reference evidence="2" key="1">
    <citation type="submission" date="2022-06" db="EMBL/GenBank/DDBJ databases">
        <title>New cyanobacteria of genus Symplocastrum in benthos of Lake Baikal.</title>
        <authorList>
            <person name="Sorokovikova E."/>
            <person name="Tikhonova I."/>
            <person name="Krasnopeev A."/>
            <person name="Evseev P."/>
            <person name="Gladkikh A."/>
            <person name="Belykh O."/>
        </authorList>
    </citation>
    <scope>NUCLEOTIDE SEQUENCE</scope>
    <source>
        <strain evidence="2">BBK-W-15</strain>
    </source>
</reference>
<proteinExistence type="predicted"/>
<name>A0AAE3GSR8_9CYAN</name>
<keyword evidence="3" id="KW-1185">Reference proteome</keyword>
<dbReference type="Gene3D" id="3.60.15.10">
    <property type="entry name" value="Ribonuclease Z/Hydroxyacylglutathione hydrolase-like"/>
    <property type="match status" value="1"/>
</dbReference>
<feature type="domain" description="Metallo-beta-lactamase" evidence="1">
    <location>
        <begin position="21"/>
        <end position="228"/>
    </location>
</feature>
<dbReference type="InterPro" id="IPR001279">
    <property type="entry name" value="Metallo-B-lactamas"/>
</dbReference>
<evidence type="ECO:0000313" key="2">
    <source>
        <dbReference type="EMBL" id="MCP2729594.1"/>
    </source>
</evidence>
<dbReference type="SMART" id="SM00849">
    <property type="entry name" value="Lactamase_B"/>
    <property type="match status" value="1"/>
</dbReference>
<dbReference type="Pfam" id="PF23023">
    <property type="entry name" value="Anti-Pycsar_Apyc1"/>
    <property type="match status" value="1"/>
</dbReference>
<comment type="caution">
    <text evidence="2">The sequence shown here is derived from an EMBL/GenBank/DDBJ whole genome shotgun (WGS) entry which is preliminary data.</text>
</comment>
<dbReference type="Proteomes" id="UP001204953">
    <property type="component" value="Unassembled WGS sequence"/>
</dbReference>
<dbReference type="GO" id="GO:0046872">
    <property type="term" value="F:metal ion binding"/>
    <property type="evidence" value="ECO:0007669"/>
    <property type="project" value="UniProtKB-KW"/>
</dbReference>
<evidence type="ECO:0000259" key="1">
    <source>
        <dbReference type="SMART" id="SM00849"/>
    </source>
</evidence>
<evidence type="ECO:0000313" key="3">
    <source>
        <dbReference type="Proteomes" id="UP001204953"/>
    </source>
</evidence>